<evidence type="ECO:0000256" key="2">
    <source>
        <dbReference type="ARBA" id="ARBA00023002"/>
    </source>
</evidence>
<dbReference type="PRINTS" id="PR00080">
    <property type="entry name" value="SDRFAMILY"/>
</dbReference>
<dbReference type="RefSeq" id="WP_089253763.1">
    <property type="nucleotide sequence ID" value="NZ_FZPH01000014.1"/>
</dbReference>
<dbReference type="SUPFAM" id="SSF51735">
    <property type="entry name" value="NAD(P)-binding Rossmann-fold domains"/>
    <property type="match status" value="1"/>
</dbReference>
<dbReference type="OrthoDB" id="9803333at2"/>
<dbReference type="Proteomes" id="UP000198362">
    <property type="component" value="Unassembled WGS sequence"/>
</dbReference>
<dbReference type="InterPro" id="IPR002347">
    <property type="entry name" value="SDR_fam"/>
</dbReference>
<dbReference type="Pfam" id="PF13561">
    <property type="entry name" value="adh_short_C2"/>
    <property type="match status" value="1"/>
</dbReference>
<organism evidence="4 5">
    <name type="scientific">Asanoa hainanensis</name>
    <dbReference type="NCBI Taxonomy" id="560556"/>
    <lineage>
        <taxon>Bacteria</taxon>
        <taxon>Bacillati</taxon>
        <taxon>Actinomycetota</taxon>
        <taxon>Actinomycetes</taxon>
        <taxon>Micromonosporales</taxon>
        <taxon>Micromonosporaceae</taxon>
        <taxon>Asanoa</taxon>
    </lineage>
</organism>
<dbReference type="AlphaFoldDB" id="A0A239P5E4"/>
<evidence type="ECO:0000313" key="5">
    <source>
        <dbReference type="Proteomes" id="UP000198362"/>
    </source>
</evidence>
<dbReference type="Gene3D" id="3.40.50.720">
    <property type="entry name" value="NAD(P)-binding Rossmann-like Domain"/>
    <property type="match status" value="1"/>
</dbReference>
<gene>
    <name evidence="4" type="ORF">SAMN05421812_11447</name>
</gene>
<dbReference type="SMART" id="SM00822">
    <property type="entry name" value="PKS_KR"/>
    <property type="match status" value="1"/>
</dbReference>
<feature type="domain" description="Ketoreductase" evidence="3">
    <location>
        <begin position="6"/>
        <end position="185"/>
    </location>
</feature>
<protein>
    <submittedName>
        <fullName evidence="4">3-oxoacyl-[acyl-carrier protein] reductase</fullName>
    </submittedName>
</protein>
<keyword evidence="2" id="KW-0560">Oxidoreductase</keyword>
<dbReference type="CDD" id="cd05233">
    <property type="entry name" value="SDR_c"/>
    <property type="match status" value="1"/>
</dbReference>
<dbReference type="PANTHER" id="PTHR42879">
    <property type="entry name" value="3-OXOACYL-(ACYL-CARRIER-PROTEIN) REDUCTASE"/>
    <property type="match status" value="1"/>
</dbReference>
<comment type="similarity">
    <text evidence="1">Belongs to the short-chain dehydrogenases/reductases (SDR) family.</text>
</comment>
<name>A0A239P5E4_9ACTN</name>
<dbReference type="NCBIfam" id="NF005559">
    <property type="entry name" value="PRK07231.1"/>
    <property type="match status" value="1"/>
</dbReference>
<dbReference type="PROSITE" id="PS00061">
    <property type="entry name" value="ADH_SHORT"/>
    <property type="match status" value="1"/>
</dbReference>
<sequence>MDLSNQVALVTGSSRGIGAAIAETFAAAGADVVLHGRSASALAEVRERIGGDALVVTGDVTVAADLDRMHDQIMERHGRVDVLVANAGNTTSRPAPIEDITEESWRADLDQNLTGTFLTVRRYLPGMKQRRAGTIITLSSAAGRKPSERTIVAYAVAKAGVQLFTQDLAAQVGPFGIRANCIAPETILTETNRGWIPEETQRALAEAHPLRRLGTPADVAETALFLASEQSSWITGVIVDVAGGAVLV</sequence>
<dbReference type="EMBL" id="FZPH01000014">
    <property type="protein sequence ID" value="SNT62335.1"/>
    <property type="molecule type" value="Genomic_DNA"/>
</dbReference>
<dbReference type="InterPro" id="IPR057326">
    <property type="entry name" value="KR_dom"/>
</dbReference>
<dbReference type="InterPro" id="IPR036291">
    <property type="entry name" value="NAD(P)-bd_dom_sf"/>
</dbReference>
<dbReference type="PRINTS" id="PR00081">
    <property type="entry name" value="GDHRDH"/>
</dbReference>
<dbReference type="PANTHER" id="PTHR42879:SF2">
    <property type="entry name" value="3-OXOACYL-[ACYL-CARRIER-PROTEIN] REDUCTASE FABG"/>
    <property type="match status" value="1"/>
</dbReference>
<dbReference type="GO" id="GO:0032787">
    <property type="term" value="P:monocarboxylic acid metabolic process"/>
    <property type="evidence" value="ECO:0007669"/>
    <property type="project" value="UniProtKB-ARBA"/>
</dbReference>
<reference evidence="4 5" key="1">
    <citation type="submission" date="2017-06" db="EMBL/GenBank/DDBJ databases">
        <authorList>
            <person name="Kim H.J."/>
            <person name="Triplett B.A."/>
        </authorList>
    </citation>
    <scope>NUCLEOTIDE SEQUENCE [LARGE SCALE GENOMIC DNA]</scope>
    <source>
        <strain evidence="4 5">CGMCC 4.5593</strain>
    </source>
</reference>
<accession>A0A239P5E4</accession>
<proteinExistence type="inferred from homology"/>
<dbReference type="InterPro" id="IPR050259">
    <property type="entry name" value="SDR"/>
</dbReference>
<evidence type="ECO:0000259" key="3">
    <source>
        <dbReference type="SMART" id="SM00822"/>
    </source>
</evidence>
<dbReference type="FunFam" id="3.40.50.720:FF:000084">
    <property type="entry name" value="Short-chain dehydrogenase reductase"/>
    <property type="match status" value="1"/>
</dbReference>
<evidence type="ECO:0000313" key="4">
    <source>
        <dbReference type="EMBL" id="SNT62335.1"/>
    </source>
</evidence>
<keyword evidence="5" id="KW-1185">Reference proteome</keyword>
<dbReference type="InterPro" id="IPR020904">
    <property type="entry name" value="Sc_DH/Rdtase_CS"/>
</dbReference>
<dbReference type="GO" id="GO:0016491">
    <property type="term" value="F:oxidoreductase activity"/>
    <property type="evidence" value="ECO:0007669"/>
    <property type="project" value="UniProtKB-KW"/>
</dbReference>
<evidence type="ECO:0000256" key="1">
    <source>
        <dbReference type="ARBA" id="ARBA00006484"/>
    </source>
</evidence>